<dbReference type="InterPro" id="IPR032942">
    <property type="entry name" value="BPI/LBP/Plunc"/>
</dbReference>
<evidence type="ECO:0000259" key="10">
    <source>
        <dbReference type="SMART" id="SM00329"/>
    </source>
</evidence>
<gene>
    <name evidence="13" type="primary">bpi5.L</name>
    <name evidence="12" type="synonym">LOC108704600</name>
</gene>
<dbReference type="SMART" id="SM00328">
    <property type="entry name" value="BPI1"/>
    <property type="match status" value="1"/>
</dbReference>
<dbReference type="GO" id="GO:0008289">
    <property type="term" value="F:lipid binding"/>
    <property type="evidence" value="ECO:0007669"/>
    <property type="project" value="InterPro"/>
</dbReference>
<evidence type="ECO:0000256" key="5">
    <source>
        <dbReference type="ARBA" id="ARBA00023180"/>
    </source>
</evidence>
<comment type="domain">
    <text evidence="7">The N- and C-terminal barrels adopt an identical fold despite having only 13% of conserved residues.</text>
</comment>
<dbReference type="GO" id="GO:0045087">
    <property type="term" value="P:innate immune response"/>
    <property type="evidence" value="ECO:0007669"/>
    <property type="project" value="UniProtKB-UniRule"/>
</dbReference>
<dbReference type="GeneID" id="108704600"/>
<organism evidence="11 12">
    <name type="scientific">Xenopus laevis</name>
    <name type="common">African clawed frog</name>
    <dbReference type="NCBI Taxonomy" id="8355"/>
    <lineage>
        <taxon>Eukaryota</taxon>
        <taxon>Metazoa</taxon>
        <taxon>Chordata</taxon>
        <taxon>Craniata</taxon>
        <taxon>Vertebrata</taxon>
        <taxon>Euteleostomi</taxon>
        <taxon>Amphibia</taxon>
        <taxon>Batrachia</taxon>
        <taxon>Anura</taxon>
        <taxon>Pipoidea</taxon>
        <taxon>Pipidae</taxon>
        <taxon>Xenopodinae</taxon>
        <taxon>Xenopus</taxon>
        <taxon>Xenopus</taxon>
    </lineage>
</organism>
<dbReference type="CDD" id="cd00026">
    <property type="entry name" value="BPI2"/>
    <property type="match status" value="1"/>
</dbReference>
<dbReference type="SMART" id="SM00329">
    <property type="entry name" value="BPI2"/>
    <property type="match status" value="1"/>
</dbReference>
<comment type="subunit">
    <text evidence="7">Monomer. Homodimer; disulfide-linked.</text>
</comment>
<evidence type="ECO:0000313" key="12">
    <source>
        <dbReference type="RefSeq" id="XP_018096708.1"/>
    </source>
</evidence>
<keyword evidence="7" id="KW-0399">Innate immunity</keyword>
<dbReference type="GO" id="GO:0050829">
    <property type="term" value="P:defense response to Gram-negative bacterium"/>
    <property type="evidence" value="ECO:0007669"/>
    <property type="project" value="UniProtKB-UniRule"/>
</dbReference>
<dbReference type="InterPro" id="IPR017942">
    <property type="entry name" value="Lipid-bd_serum_glycop_N"/>
</dbReference>
<protein>
    <recommendedName>
        <fullName evidence="7">Bactericidal permeability-increasing protein</fullName>
        <shortName evidence="7">BPI</shortName>
    </recommendedName>
</protein>
<dbReference type="Pfam" id="PF02886">
    <property type="entry name" value="LBP_BPI_CETP_C"/>
    <property type="match status" value="1"/>
</dbReference>
<dbReference type="Xenbase" id="XB-GENE-25874513">
    <property type="gene designation" value="bpi5.L"/>
</dbReference>
<dbReference type="OrthoDB" id="10255543at2759"/>
<evidence type="ECO:0000313" key="11">
    <source>
        <dbReference type="Proteomes" id="UP000186698"/>
    </source>
</evidence>
<dbReference type="InterPro" id="IPR030675">
    <property type="entry name" value="BPI/LBP"/>
</dbReference>
<evidence type="ECO:0000256" key="4">
    <source>
        <dbReference type="ARBA" id="ARBA00023157"/>
    </source>
</evidence>
<feature type="signal peptide" evidence="8">
    <location>
        <begin position="1"/>
        <end position="22"/>
    </location>
</feature>
<sequence length="496" mass="54701">MDFAYRLTFLFSMTAFVGAVDAGNPGLVVRFTQKGLDYALQGGMIALQQQLYKIHLPDFSGTYEFEPLGKVDYRFFSMAIRTVQLPSFQVSPIPNSGLKLSISGAFIEFDGQWNVHAQPINEDGSFNVKVMGLSISIGLILGSDETGRPTISPSDCSAHISNVKVQMSGPLGWLVDLFHENIESEMRNTLEKKICPEVTQSISSELLPLLQTLPVITEIDFISAIDYSLTGSPSVMGNWVDVLLKGEFFDISHRTTPPFSPPVMSLPPEQDLMVYFAVSEYLLNTAGFVYQNAGVLVFNLTDDMIPKESIVRLNTSSFGILIPLLSKMYPNMLMKLKMSTASAPALNIKPGNLTLLPVGNIQAYAILPNSSLAPLFLLQLKTNVQAKVAVNSGRIVGFLEPAKVEITLAHSDVGPFSVLAISEAVNYFASKILLPRVNEILNNGFPLPTIDHIQLTDFVMQTYEHYLLFGANAHYKYKRMTMKELNGHGKTDNEIL</sequence>
<keyword evidence="4 6" id="KW-1015">Disulfide bond</keyword>
<dbReference type="InterPro" id="IPR001124">
    <property type="entry name" value="Lipid-bd_serum_glycop_C"/>
</dbReference>
<evidence type="ECO:0000256" key="7">
    <source>
        <dbReference type="RuleBase" id="RU369039"/>
    </source>
</evidence>
<reference evidence="12" key="1">
    <citation type="submission" date="2025-08" db="UniProtKB">
        <authorList>
            <consortium name="RefSeq"/>
        </authorList>
    </citation>
    <scope>IDENTIFICATION</scope>
    <source>
        <strain evidence="12">J_2021</strain>
        <tissue evidence="12">Erythrocytes</tissue>
    </source>
</reference>
<feature type="domain" description="Lipid-binding serum glycoprotein N-terminal" evidence="9">
    <location>
        <begin position="30"/>
        <end position="253"/>
    </location>
</feature>
<keyword evidence="7" id="KW-0391">Immunity</keyword>
<keyword evidence="5 7" id="KW-0325">Glycoprotein</keyword>
<comment type="subcellular location">
    <subcellularLocation>
        <location evidence="1 7">Secreted</location>
    </subcellularLocation>
</comment>
<evidence type="ECO:0000256" key="8">
    <source>
        <dbReference type="SAM" id="SignalP"/>
    </source>
</evidence>
<comment type="similarity">
    <text evidence="2">Belongs to the BPI/LBP/Plunc superfamily. BPI/LBP family.</text>
</comment>
<evidence type="ECO:0000259" key="9">
    <source>
        <dbReference type="SMART" id="SM00328"/>
    </source>
</evidence>
<keyword evidence="7" id="KW-0929">Antimicrobial</keyword>
<evidence type="ECO:0000256" key="1">
    <source>
        <dbReference type="ARBA" id="ARBA00004613"/>
    </source>
</evidence>
<dbReference type="CDD" id="cd00025">
    <property type="entry name" value="BPI1"/>
    <property type="match status" value="1"/>
</dbReference>
<dbReference type="PANTHER" id="PTHR10504">
    <property type="entry name" value="BACTERICIDAL PERMEABILITY-INCREASING BPI PROTEIN-RELATED"/>
    <property type="match status" value="1"/>
</dbReference>
<feature type="chain" id="PRO_5035179381" description="Bactericidal permeability-increasing protein" evidence="8">
    <location>
        <begin position="23"/>
        <end position="496"/>
    </location>
</feature>
<dbReference type="KEGG" id="xla:108704600"/>
<dbReference type="FunFam" id="3.15.20.10:FF:000001">
    <property type="entry name" value="Phospholipid transfer protein"/>
    <property type="match status" value="1"/>
</dbReference>
<dbReference type="PANTHER" id="PTHR10504:SF148">
    <property type="entry name" value="BACTERICIDAL PERMEABILITY-INCREASING PROTEIN"/>
    <property type="match status" value="1"/>
</dbReference>
<dbReference type="Gene3D" id="3.15.10.10">
    <property type="entry name" value="Bactericidal permeability-increasing protein, domain 1"/>
    <property type="match status" value="1"/>
</dbReference>
<keyword evidence="7" id="KW-0044">Antibiotic</keyword>
<dbReference type="Gene3D" id="3.15.20.10">
    <property type="entry name" value="Bactericidal permeability-increasing protein, domain 2"/>
    <property type="match status" value="1"/>
</dbReference>
<dbReference type="PIRSF" id="PIRSF002417">
    <property type="entry name" value="Lipid_binding_protein"/>
    <property type="match status" value="1"/>
</dbReference>
<dbReference type="Pfam" id="PF01273">
    <property type="entry name" value="LBP_BPI_CETP"/>
    <property type="match status" value="1"/>
</dbReference>
<evidence type="ECO:0000313" key="13">
    <source>
        <dbReference type="Xenbase" id="XB-GENE-25874513"/>
    </source>
</evidence>
<dbReference type="InterPro" id="IPR017943">
    <property type="entry name" value="Bactericidal_perm-incr_a/b_dom"/>
</dbReference>
<dbReference type="FunFam" id="3.15.10.10:FF:000001">
    <property type="entry name" value="phospholipid transfer protein-like"/>
    <property type="match status" value="1"/>
</dbReference>
<comment type="function">
    <text evidence="7">The cytotoxic action of BPI is limited to many species of Gram-negative bacteria; this specificity may be explained by a strong affinity of the very basic N-terminal half for the negatively charged lipopolysaccharides that are unique to the Gram-negative bacterial outer envelope.</text>
</comment>
<dbReference type="Proteomes" id="UP000186698">
    <property type="component" value="Chromosome 9_10L"/>
</dbReference>
<dbReference type="RefSeq" id="XP_018096708.1">
    <property type="nucleotide sequence ID" value="XM_018241219.2"/>
</dbReference>
<dbReference type="AGR" id="Xenbase:XB-GENE-25874513"/>
<name>A0A8J0U7V3_XENLA</name>
<dbReference type="AlphaFoldDB" id="A0A8J0U7V3"/>
<feature type="domain" description="Lipid-binding serum glycoprotein C-terminal" evidence="10">
    <location>
        <begin position="268"/>
        <end position="471"/>
    </location>
</feature>
<keyword evidence="3 7" id="KW-0964">Secreted</keyword>
<accession>A0A8J0U7V3</accession>
<dbReference type="GO" id="GO:0005615">
    <property type="term" value="C:extracellular space"/>
    <property type="evidence" value="ECO:0000318"/>
    <property type="project" value="GO_Central"/>
</dbReference>
<evidence type="ECO:0000256" key="2">
    <source>
        <dbReference type="ARBA" id="ARBA00007292"/>
    </source>
</evidence>
<proteinExistence type="inferred from homology"/>
<comment type="domain">
    <text evidence="7">The N-terminal region may be exposed to the interior of the granule, whereas the C-terminal portion may be embedded in the membrane. During phagocytosis and degranulation, proteases may be released and activated and cleave BPI at the junction of the N- and C-terminal portions of the molecule, providing controlled release of the N-terminal antibacterial fragment when bacteria are ingested.</text>
</comment>
<keyword evidence="11" id="KW-1185">Reference proteome</keyword>
<keyword evidence="7 8" id="KW-0732">Signal</keyword>
<feature type="disulfide bond" evidence="6">
    <location>
        <begin position="156"/>
        <end position="195"/>
    </location>
</feature>
<evidence type="ECO:0000256" key="3">
    <source>
        <dbReference type="ARBA" id="ARBA00022525"/>
    </source>
</evidence>
<dbReference type="SUPFAM" id="SSF55394">
    <property type="entry name" value="Bactericidal permeability-increasing protein, BPI"/>
    <property type="match status" value="2"/>
</dbReference>
<evidence type="ECO:0000256" key="6">
    <source>
        <dbReference type="PIRSR" id="PIRSR002417-50"/>
    </source>
</evidence>
<dbReference type="CTD" id="108704600"/>